<dbReference type="InterPro" id="IPR017853">
    <property type="entry name" value="GH"/>
</dbReference>
<sequence length="383" mass="41760">MDAPVDGTSPLEYGISPEGFVTGGLNHLLTMLKMLKARGLGALLDIHSMPCNSACISDGLYCAHPLGFMAKGEAPIGDMERCEHAGGGVYPTTRKPREGEMEWPDVGVNAVSALAKWVSELPEDADCVTAFQLANEPALGPSSPEVYAAILAFYDRAKSEARKYMPTTPLIFSFMGPTPATQTYMREADAADRLAGGDGFFGDHHYYLNWQACCGVGPGVPAINQMPWDEIHRRACLLEAEGNAHDIDVYAKAGLQVIVGEWSLATNLDAHMDLSDVNTRTQLTQLYREQLETFSKRPEIRGTFFWTLRMGSGWDPRPTADAPEGMQLKGTSASQSMPFYPFQVWSLLEMAKEGIATPFDKSYEGTCAKNRCQGPLGSCDLLP</sequence>
<keyword evidence="4" id="KW-0961">Cell wall biogenesis/degradation</keyword>
<evidence type="ECO:0000256" key="1">
    <source>
        <dbReference type="ARBA" id="ARBA00022801"/>
    </source>
</evidence>
<dbReference type="GO" id="GO:0009251">
    <property type="term" value="P:glucan catabolic process"/>
    <property type="evidence" value="ECO:0007669"/>
    <property type="project" value="TreeGrafter"/>
</dbReference>
<dbReference type="GO" id="GO:0005576">
    <property type="term" value="C:extracellular region"/>
    <property type="evidence" value="ECO:0007669"/>
    <property type="project" value="TreeGrafter"/>
</dbReference>
<organism evidence="7">
    <name type="scientific">Haptolina brevifila</name>
    <dbReference type="NCBI Taxonomy" id="156173"/>
    <lineage>
        <taxon>Eukaryota</taxon>
        <taxon>Haptista</taxon>
        <taxon>Haptophyta</taxon>
        <taxon>Prymnesiophyceae</taxon>
        <taxon>Prymnesiales</taxon>
        <taxon>Prymnesiaceae</taxon>
        <taxon>Haptolina</taxon>
    </lineage>
</organism>
<accession>A0A7S2GNX6</accession>
<dbReference type="InterPro" id="IPR050386">
    <property type="entry name" value="Glycosyl_hydrolase_5"/>
</dbReference>
<name>A0A7S2GNX6_9EUKA</name>
<keyword evidence="1" id="KW-0378">Hydrolase</keyword>
<dbReference type="Gene3D" id="3.20.20.80">
    <property type="entry name" value="Glycosidases"/>
    <property type="match status" value="1"/>
</dbReference>
<keyword evidence="3" id="KW-0326">Glycosidase</keyword>
<dbReference type="GO" id="GO:0004338">
    <property type="term" value="F:glucan exo-1,3-beta-glucosidase activity"/>
    <property type="evidence" value="ECO:0007669"/>
    <property type="project" value="UniProtKB-EC"/>
</dbReference>
<gene>
    <name evidence="7" type="ORF">CBRE1094_LOCUS19545</name>
</gene>
<keyword evidence="2" id="KW-0325">Glycoprotein</keyword>
<reference evidence="7" key="1">
    <citation type="submission" date="2021-01" db="EMBL/GenBank/DDBJ databases">
        <authorList>
            <person name="Corre E."/>
            <person name="Pelletier E."/>
            <person name="Niang G."/>
            <person name="Scheremetjew M."/>
            <person name="Finn R."/>
            <person name="Kale V."/>
            <person name="Holt S."/>
            <person name="Cochrane G."/>
            <person name="Meng A."/>
            <person name="Brown T."/>
            <person name="Cohen L."/>
        </authorList>
    </citation>
    <scope>NUCLEOTIDE SEQUENCE</scope>
    <source>
        <strain evidence="7">UTEX LB 985</strain>
    </source>
</reference>
<evidence type="ECO:0000256" key="4">
    <source>
        <dbReference type="ARBA" id="ARBA00023316"/>
    </source>
</evidence>
<comment type="catalytic activity">
    <reaction evidence="5">
        <text>Successive hydrolysis of beta-D-glucose units from the non-reducing ends of (1-&gt;3)-beta-D-glucans, releasing alpha-glucose.</text>
        <dbReference type="EC" id="3.2.1.58"/>
    </reaction>
</comment>
<dbReference type="EC" id="3.2.1.58" evidence="6"/>
<dbReference type="EMBL" id="HBGU01035634">
    <property type="protein sequence ID" value="CAD9460774.1"/>
    <property type="molecule type" value="Transcribed_RNA"/>
</dbReference>
<protein>
    <recommendedName>
        <fullName evidence="6">glucan 1,3-beta-glucosidase</fullName>
        <ecNumber evidence="6">3.2.1.58</ecNumber>
    </recommendedName>
</protein>
<proteinExistence type="predicted"/>
<evidence type="ECO:0000256" key="3">
    <source>
        <dbReference type="ARBA" id="ARBA00023295"/>
    </source>
</evidence>
<dbReference type="PANTHER" id="PTHR31297:SF34">
    <property type="entry name" value="GLUCAN 1,3-BETA-GLUCOSIDASE 2"/>
    <property type="match status" value="1"/>
</dbReference>
<evidence type="ECO:0000256" key="6">
    <source>
        <dbReference type="ARBA" id="ARBA00038929"/>
    </source>
</evidence>
<evidence type="ECO:0000256" key="5">
    <source>
        <dbReference type="ARBA" id="ARBA00036824"/>
    </source>
</evidence>
<evidence type="ECO:0000313" key="7">
    <source>
        <dbReference type="EMBL" id="CAD9460774.1"/>
    </source>
</evidence>
<dbReference type="SUPFAM" id="SSF51445">
    <property type="entry name" value="(Trans)glycosidases"/>
    <property type="match status" value="1"/>
</dbReference>
<dbReference type="GO" id="GO:0071555">
    <property type="term" value="P:cell wall organization"/>
    <property type="evidence" value="ECO:0007669"/>
    <property type="project" value="UniProtKB-KW"/>
</dbReference>
<dbReference type="PANTHER" id="PTHR31297">
    <property type="entry name" value="GLUCAN ENDO-1,6-BETA-GLUCOSIDASE B"/>
    <property type="match status" value="1"/>
</dbReference>
<dbReference type="GO" id="GO:0009986">
    <property type="term" value="C:cell surface"/>
    <property type="evidence" value="ECO:0007669"/>
    <property type="project" value="TreeGrafter"/>
</dbReference>
<dbReference type="AlphaFoldDB" id="A0A7S2GNX6"/>
<evidence type="ECO:0000256" key="2">
    <source>
        <dbReference type="ARBA" id="ARBA00023180"/>
    </source>
</evidence>